<dbReference type="Pfam" id="PF01865">
    <property type="entry name" value="PhoU_div"/>
    <property type="match status" value="1"/>
</dbReference>
<dbReference type="Gene3D" id="1.20.58.220">
    <property type="entry name" value="Phosphate transport system protein phou homolog 2, domain 2"/>
    <property type="match status" value="1"/>
</dbReference>
<dbReference type="InterPro" id="IPR002727">
    <property type="entry name" value="DUF47"/>
</dbReference>
<dbReference type="EMBL" id="BARS01005149">
    <property type="protein sequence ID" value="GAF69051.1"/>
    <property type="molecule type" value="Genomic_DNA"/>
</dbReference>
<accession>X0S1D3</accession>
<evidence type="ECO:0008006" key="3">
    <source>
        <dbReference type="Google" id="ProtNLM"/>
    </source>
</evidence>
<evidence type="ECO:0000256" key="1">
    <source>
        <dbReference type="ARBA" id="ARBA00008591"/>
    </source>
</evidence>
<comment type="similarity">
    <text evidence="1">Belongs to the UPF0111 family.</text>
</comment>
<organism evidence="2">
    <name type="scientific">marine sediment metagenome</name>
    <dbReference type="NCBI Taxonomy" id="412755"/>
    <lineage>
        <taxon>unclassified sequences</taxon>
        <taxon>metagenomes</taxon>
        <taxon>ecological metagenomes</taxon>
    </lineage>
</organism>
<dbReference type="InterPro" id="IPR038078">
    <property type="entry name" value="PhoU-like_sf"/>
</dbReference>
<dbReference type="PANTHER" id="PTHR36536:SF3">
    <property type="entry name" value="UPF0111 PROTEIN HI_1603"/>
    <property type="match status" value="1"/>
</dbReference>
<reference evidence="2" key="1">
    <citation type="journal article" date="2014" name="Front. Microbiol.">
        <title>High frequency of phylogenetically diverse reductive dehalogenase-homologous genes in deep subseafloor sedimentary metagenomes.</title>
        <authorList>
            <person name="Kawai M."/>
            <person name="Futagami T."/>
            <person name="Toyoda A."/>
            <person name="Takaki Y."/>
            <person name="Nishi S."/>
            <person name="Hori S."/>
            <person name="Arai W."/>
            <person name="Tsubouchi T."/>
            <person name="Morono Y."/>
            <person name="Uchiyama I."/>
            <person name="Ito T."/>
            <person name="Fujiyama A."/>
            <person name="Inagaki F."/>
            <person name="Takami H."/>
        </authorList>
    </citation>
    <scope>NUCLEOTIDE SEQUENCE</scope>
    <source>
        <strain evidence="2">Expedition CK06-06</strain>
    </source>
</reference>
<comment type="caution">
    <text evidence="2">The sequence shown here is derived from an EMBL/GenBank/DDBJ whole genome shotgun (WGS) entry which is preliminary data.</text>
</comment>
<gene>
    <name evidence="2" type="ORF">S01H1_10080</name>
</gene>
<dbReference type="AlphaFoldDB" id="X0S1D3"/>
<dbReference type="PANTHER" id="PTHR36536">
    <property type="entry name" value="UPF0111 PROTEIN HI_1603"/>
    <property type="match status" value="1"/>
</dbReference>
<evidence type="ECO:0000313" key="2">
    <source>
        <dbReference type="EMBL" id="GAF69051.1"/>
    </source>
</evidence>
<dbReference type="InterPro" id="IPR018445">
    <property type="entry name" value="Put_Phosphate_transp_reg"/>
</dbReference>
<sequence length="167" mass="19784">GVIQTERKCDEIKDNYVQVLFKDKRALPFLVEDRYNILMMIDTVNDKMEFFARFLQVYPFKLYKEIKNEFEKLYSACGQAVEELVNCALLIETDFDGAYKITFEIEEKKREARAAKFNLLGKLYKMDDNPTKVYLTSKLVTYIYDIVSWVEETSDYLRGLIIKYPSK</sequence>
<protein>
    <recommendedName>
        <fullName evidence="3">PhoU domain-containing protein</fullName>
    </recommendedName>
</protein>
<name>X0S1D3_9ZZZZ</name>
<feature type="non-terminal residue" evidence="2">
    <location>
        <position position="1"/>
    </location>
</feature>
<proteinExistence type="inferred from homology"/>